<protein>
    <recommendedName>
        <fullName evidence="2">Preflagellin peptidase C-terminal domain-containing protein</fullName>
    </recommendedName>
</protein>
<keyword evidence="1" id="KW-0472">Membrane</keyword>
<dbReference type="EMBL" id="DQVR01000003">
    <property type="protein sequence ID" value="HIQ23440.1"/>
    <property type="molecule type" value="Genomic_DNA"/>
</dbReference>
<reference evidence="3" key="1">
    <citation type="journal article" date="2020" name="ISME J.">
        <title>Gammaproteobacteria mediating utilization of methyl-, sulfur- and petroleum organic compounds in deep ocean hydrothermal plumes.</title>
        <authorList>
            <person name="Zhou Z."/>
            <person name="Liu Y."/>
            <person name="Pan J."/>
            <person name="Cron B.R."/>
            <person name="Toner B.M."/>
            <person name="Anantharaman K."/>
            <person name="Breier J.A."/>
            <person name="Dick G.J."/>
            <person name="Li M."/>
        </authorList>
    </citation>
    <scope>NUCLEOTIDE SEQUENCE</scope>
    <source>
        <strain evidence="3">SZUA-1523</strain>
    </source>
</reference>
<dbReference type="AlphaFoldDB" id="A0A832ZSC7"/>
<feature type="domain" description="Preflagellin peptidase C-terminal" evidence="2">
    <location>
        <begin position="159"/>
        <end position="246"/>
    </location>
</feature>
<organism evidence="3 4">
    <name type="scientific">Pyrodictium delaneyi</name>
    <dbReference type="NCBI Taxonomy" id="1273541"/>
    <lineage>
        <taxon>Archaea</taxon>
        <taxon>Thermoproteota</taxon>
        <taxon>Thermoprotei</taxon>
        <taxon>Desulfurococcales</taxon>
        <taxon>Pyrodictiaceae</taxon>
        <taxon>Pyrodictium</taxon>
    </lineage>
</organism>
<evidence type="ECO:0000259" key="2">
    <source>
        <dbReference type="Pfam" id="PF06847"/>
    </source>
</evidence>
<keyword evidence="1" id="KW-1133">Transmembrane helix</keyword>
<proteinExistence type="predicted"/>
<evidence type="ECO:0000256" key="1">
    <source>
        <dbReference type="SAM" id="Phobius"/>
    </source>
</evidence>
<dbReference type="Proteomes" id="UP000600071">
    <property type="component" value="Unassembled WGS sequence"/>
</dbReference>
<feature type="transmembrane region" description="Helical" evidence="1">
    <location>
        <begin position="221"/>
        <end position="244"/>
    </location>
</feature>
<feature type="transmembrane region" description="Helical" evidence="1">
    <location>
        <begin position="92"/>
        <end position="110"/>
    </location>
</feature>
<dbReference type="CDD" id="cd21631">
    <property type="entry name" value="RHH_CopG_NikR-like"/>
    <property type="match status" value="1"/>
</dbReference>
<gene>
    <name evidence="3" type="ORF">EYH50_00105</name>
</gene>
<dbReference type="Pfam" id="PF06847">
    <property type="entry name" value="Arc_PepC_II"/>
    <property type="match status" value="1"/>
</dbReference>
<evidence type="ECO:0000313" key="4">
    <source>
        <dbReference type="Proteomes" id="UP000600071"/>
    </source>
</evidence>
<name>A0A832ZSC7_9CREN</name>
<feature type="transmembrane region" description="Helical" evidence="1">
    <location>
        <begin position="67"/>
        <end position="85"/>
    </location>
</feature>
<feature type="transmembrane region" description="Helical" evidence="1">
    <location>
        <begin position="44"/>
        <end position="61"/>
    </location>
</feature>
<keyword evidence="1" id="KW-0812">Transmembrane</keyword>
<comment type="caution">
    <text evidence="3">The sequence shown here is derived from an EMBL/GenBank/DDBJ whole genome shotgun (WGS) entry which is preliminary data.</text>
</comment>
<evidence type="ECO:0000313" key="3">
    <source>
        <dbReference type="EMBL" id="HIQ23440.1"/>
    </source>
</evidence>
<accession>A0A832ZSC7</accession>
<feature type="transmembrane region" description="Helical" evidence="1">
    <location>
        <begin position="122"/>
        <end position="144"/>
    </location>
</feature>
<feature type="transmembrane region" description="Helical" evidence="1">
    <location>
        <begin position="12"/>
        <end position="32"/>
    </location>
</feature>
<dbReference type="InterPro" id="IPR009655">
    <property type="entry name" value="Preflagellin_peptidase_C"/>
</dbReference>
<dbReference type="Gene3D" id="1.20.120.1220">
    <property type="match status" value="1"/>
</dbReference>
<sequence length="263" mass="29551">MLTGRYRNCRGAFQALYTEIVATLALLLFSIYDIRTRELPEKQVYAALAIVLVLRVAEYWLRGLDVLLPLWIYVVLDGVTLAALAAMASLGFFGWGDVAAILLITIASPVAEGNCILMPPTLMVLVYYVLANVAIMVTNLVVNVTRNMHEVRRLPHRYRLVYTLMARPVSVQKLLDKPGWWYPLNLCGNYTIRFNIYLDPDDIVKEVKKAIQKRCISQSDIVWVTYGIPGVPLFTASYMLTLLLGDKPLLSMLGIRLNSILAG</sequence>